<name>A0A8S2ZT53_9BILA</name>
<gene>
    <name evidence="3" type="ORF">BYL167_LOCUS38633</name>
    <name evidence="5" type="ORF">BYL167_LOCUS42565</name>
    <name evidence="4" type="ORF">SMN809_LOCUS40841</name>
</gene>
<dbReference type="SMART" id="SM00441">
    <property type="entry name" value="FF"/>
    <property type="match status" value="1"/>
</dbReference>
<dbReference type="Proteomes" id="UP000676336">
    <property type="component" value="Unassembled WGS sequence"/>
</dbReference>
<dbReference type="GO" id="GO:0003712">
    <property type="term" value="F:transcription coregulator activity"/>
    <property type="evidence" value="ECO:0007669"/>
    <property type="project" value="TreeGrafter"/>
</dbReference>
<evidence type="ECO:0000259" key="2">
    <source>
        <dbReference type="PROSITE" id="PS51676"/>
    </source>
</evidence>
<dbReference type="InterPro" id="IPR002713">
    <property type="entry name" value="FF_domain"/>
</dbReference>
<protein>
    <recommendedName>
        <fullName evidence="2">FF domain-containing protein</fullName>
    </recommendedName>
</protein>
<sequence length="80" mass="9801">EQLSGFQRELDKEREQLKKDKAIENFKALLTDMVRTPDAEWKETKKNLRKDSRWDQDIDRNEKERLFEEHIGLLEKKRKT</sequence>
<evidence type="ECO:0000313" key="5">
    <source>
        <dbReference type="EMBL" id="CAF4660440.1"/>
    </source>
</evidence>
<dbReference type="Pfam" id="PF01846">
    <property type="entry name" value="FF"/>
    <property type="match status" value="1"/>
</dbReference>
<dbReference type="InterPro" id="IPR045148">
    <property type="entry name" value="TCRG1-like"/>
</dbReference>
<accession>A0A8S2ZT53</accession>
<feature type="domain" description="FF" evidence="2">
    <location>
        <begin position="19"/>
        <end position="73"/>
    </location>
</feature>
<organism evidence="5 6">
    <name type="scientific">Rotaria magnacalcarata</name>
    <dbReference type="NCBI Taxonomy" id="392030"/>
    <lineage>
        <taxon>Eukaryota</taxon>
        <taxon>Metazoa</taxon>
        <taxon>Spiralia</taxon>
        <taxon>Gnathifera</taxon>
        <taxon>Rotifera</taxon>
        <taxon>Eurotatoria</taxon>
        <taxon>Bdelloidea</taxon>
        <taxon>Philodinida</taxon>
        <taxon>Philodinidae</taxon>
        <taxon>Rotaria</taxon>
    </lineage>
</organism>
<keyword evidence="1" id="KW-0677">Repeat</keyword>
<evidence type="ECO:0000313" key="4">
    <source>
        <dbReference type="EMBL" id="CAF4644659.1"/>
    </source>
</evidence>
<dbReference type="GO" id="GO:0005634">
    <property type="term" value="C:nucleus"/>
    <property type="evidence" value="ECO:0007669"/>
    <property type="project" value="TreeGrafter"/>
</dbReference>
<dbReference type="GO" id="GO:0070063">
    <property type="term" value="F:RNA polymerase binding"/>
    <property type="evidence" value="ECO:0007669"/>
    <property type="project" value="InterPro"/>
</dbReference>
<dbReference type="AlphaFoldDB" id="A0A8S2ZT53"/>
<dbReference type="EMBL" id="CAJOBI010113615">
    <property type="protein sequence ID" value="CAF4644659.1"/>
    <property type="molecule type" value="Genomic_DNA"/>
</dbReference>
<evidence type="ECO:0000313" key="3">
    <source>
        <dbReference type="EMBL" id="CAF4564107.1"/>
    </source>
</evidence>
<proteinExistence type="predicted"/>
<reference evidence="5" key="1">
    <citation type="submission" date="2021-02" db="EMBL/GenBank/DDBJ databases">
        <authorList>
            <person name="Nowell W R."/>
        </authorList>
    </citation>
    <scope>NUCLEOTIDE SEQUENCE</scope>
</reference>
<evidence type="ECO:0000313" key="6">
    <source>
        <dbReference type="Proteomes" id="UP000681967"/>
    </source>
</evidence>
<dbReference type="InterPro" id="IPR036517">
    <property type="entry name" value="FF_domain_sf"/>
</dbReference>
<comment type="caution">
    <text evidence="5">The sequence shown here is derived from an EMBL/GenBank/DDBJ whole genome shotgun (WGS) entry which is preliminary data.</text>
</comment>
<dbReference type="FunFam" id="1.10.10.440:FF:000005">
    <property type="entry name" value="Transcription elongation regulator 1 (CA150)"/>
    <property type="match status" value="1"/>
</dbReference>
<dbReference type="SUPFAM" id="SSF81698">
    <property type="entry name" value="FF domain"/>
    <property type="match status" value="1"/>
</dbReference>
<evidence type="ECO:0000256" key="1">
    <source>
        <dbReference type="ARBA" id="ARBA00022737"/>
    </source>
</evidence>
<dbReference type="Gene3D" id="1.10.10.440">
    <property type="entry name" value="FF domain"/>
    <property type="match status" value="1"/>
</dbReference>
<dbReference type="PROSITE" id="PS51676">
    <property type="entry name" value="FF"/>
    <property type="match status" value="1"/>
</dbReference>
<feature type="non-terminal residue" evidence="5">
    <location>
        <position position="80"/>
    </location>
</feature>
<feature type="non-terminal residue" evidence="5">
    <location>
        <position position="1"/>
    </location>
</feature>
<dbReference type="Proteomes" id="UP000681967">
    <property type="component" value="Unassembled WGS sequence"/>
</dbReference>
<dbReference type="PANTHER" id="PTHR15377">
    <property type="entry name" value="TRANSCRIPTION ELONGATION REGULATOR 1"/>
    <property type="match status" value="1"/>
</dbReference>
<dbReference type="EMBL" id="CAJOBH010110876">
    <property type="protein sequence ID" value="CAF4660440.1"/>
    <property type="molecule type" value="Genomic_DNA"/>
</dbReference>
<dbReference type="PANTHER" id="PTHR15377:SF3">
    <property type="entry name" value="WW DOMAIN-CONTAINING PROTEIN"/>
    <property type="match status" value="1"/>
</dbReference>
<dbReference type="EMBL" id="CAJOBH010090802">
    <property type="protein sequence ID" value="CAF4564107.1"/>
    <property type="molecule type" value="Genomic_DNA"/>
</dbReference>